<proteinExistence type="predicted"/>
<feature type="domain" description="DUF1468" evidence="2">
    <location>
        <begin position="11"/>
        <end position="158"/>
    </location>
</feature>
<sequence>MTERKRERYTGFFLLIVSILLLILIPFGIKESAVSSGVGSAFFPKVLAVSMIILSISIIAKTFFNKGTEEEHDELVEEEAAKEQVKPNYWNVLIVLLIMLIYIFVLIEYLNFVVSTIIAMVAVMAVLSVRKWYSYIIVIAFIVLTDYVFRELLSIQLP</sequence>
<dbReference type="KEGG" id="lao:AOX59_02480"/>
<evidence type="ECO:0000259" key="2">
    <source>
        <dbReference type="Pfam" id="PF07331"/>
    </source>
</evidence>
<feature type="transmembrane region" description="Helical" evidence="1">
    <location>
        <begin position="12"/>
        <end position="29"/>
    </location>
</feature>
<keyword evidence="1" id="KW-0472">Membrane</keyword>
<keyword evidence="1" id="KW-1133">Transmembrane helix</keyword>
<dbReference type="RefSeq" id="WP_068441354.1">
    <property type="nucleotide sequence ID" value="NZ_CP013862.1"/>
</dbReference>
<organism evidence="3 4">
    <name type="scientific">Lentibacillus amyloliquefaciens</name>
    <dbReference type="NCBI Taxonomy" id="1472767"/>
    <lineage>
        <taxon>Bacteria</taxon>
        <taxon>Bacillati</taxon>
        <taxon>Bacillota</taxon>
        <taxon>Bacilli</taxon>
        <taxon>Bacillales</taxon>
        <taxon>Bacillaceae</taxon>
        <taxon>Lentibacillus</taxon>
    </lineage>
</organism>
<evidence type="ECO:0000256" key="1">
    <source>
        <dbReference type="SAM" id="Phobius"/>
    </source>
</evidence>
<dbReference type="Proteomes" id="UP000050331">
    <property type="component" value="Chromosome"/>
</dbReference>
<keyword evidence="1" id="KW-0812">Transmembrane</keyword>
<evidence type="ECO:0000313" key="3">
    <source>
        <dbReference type="EMBL" id="ALX47567.1"/>
    </source>
</evidence>
<feature type="transmembrane region" description="Helical" evidence="1">
    <location>
        <begin position="132"/>
        <end position="149"/>
    </location>
</feature>
<dbReference type="InterPro" id="IPR009936">
    <property type="entry name" value="DUF1468"/>
</dbReference>
<evidence type="ECO:0000313" key="4">
    <source>
        <dbReference type="Proteomes" id="UP000050331"/>
    </source>
</evidence>
<dbReference type="OrthoDB" id="2969509at2"/>
<feature type="transmembrane region" description="Helical" evidence="1">
    <location>
        <begin position="41"/>
        <end position="60"/>
    </location>
</feature>
<gene>
    <name evidence="3" type="ORF">AOX59_02480</name>
</gene>
<dbReference type="AlphaFoldDB" id="A0A0U3WCN4"/>
<dbReference type="EMBL" id="CP013862">
    <property type="protein sequence ID" value="ALX47567.1"/>
    <property type="molecule type" value="Genomic_DNA"/>
</dbReference>
<name>A0A0U3WCN4_9BACI</name>
<accession>A0A0U3WCN4</accession>
<protein>
    <recommendedName>
        <fullName evidence="2">DUF1468 domain-containing protein</fullName>
    </recommendedName>
</protein>
<reference evidence="3 4" key="1">
    <citation type="submission" date="2016-01" db="EMBL/GenBank/DDBJ databases">
        <title>Complete genome sequence of strain Lentibacillus amyloliquefaciens LAM0015T isolated from saline sediment.</title>
        <authorList>
            <person name="Wang J.-L."/>
            <person name="He M.-X."/>
        </authorList>
    </citation>
    <scope>NUCLEOTIDE SEQUENCE [LARGE SCALE GENOMIC DNA]</scope>
    <source>
        <strain evidence="3 4">LAM0015</strain>
    </source>
</reference>
<feature type="transmembrane region" description="Helical" evidence="1">
    <location>
        <begin position="93"/>
        <end position="126"/>
    </location>
</feature>
<dbReference type="STRING" id="1472767.AOX59_02480"/>
<dbReference type="Pfam" id="PF07331">
    <property type="entry name" value="TctB"/>
    <property type="match status" value="1"/>
</dbReference>
<keyword evidence="4" id="KW-1185">Reference proteome</keyword>